<dbReference type="PRINTS" id="PR00077">
    <property type="entry name" value="GPDHDRGNASE"/>
</dbReference>
<dbReference type="NCBIfam" id="NF000942">
    <property type="entry name" value="PRK00094.1-4"/>
    <property type="match status" value="1"/>
</dbReference>
<evidence type="ECO:0000256" key="9">
    <source>
        <dbReference type="ARBA" id="ARBA00052716"/>
    </source>
</evidence>
<dbReference type="SUPFAM" id="SSF48179">
    <property type="entry name" value="6-phosphogluconate dehydrogenase C-terminal domain-like"/>
    <property type="match status" value="1"/>
</dbReference>
<feature type="binding site" evidence="15">
    <location>
        <position position="106"/>
    </location>
    <ligand>
        <name>substrate</name>
    </ligand>
</feature>
<comment type="catalytic activity">
    <reaction evidence="9">
        <text>sn-glycerol 3-phosphate + NADP(+) = dihydroxyacetone phosphate + NADPH + H(+)</text>
        <dbReference type="Rhea" id="RHEA:11096"/>
        <dbReference type="ChEBI" id="CHEBI:15378"/>
        <dbReference type="ChEBI" id="CHEBI:57597"/>
        <dbReference type="ChEBI" id="CHEBI:57642"/>
        <dbReference type="ChEBI" id="CHEBI:57783"/>
        <dbReference type="ChEBI" id="CHEBI:58349"/>
        <dbReference type="EC" id="1.1.1.94"/>
    </reaction>
    <physiologicalReaction direction="right-to-left" evidence="9">
        <dbReference type="Rhea" id="RHEA:11098"/>
    </physiologicalReaction>
</comment>
<evidence type="ECO:0000259" key="19">
    <source>
        <dbReference type="Pfam" id="PF07479"/>
    </source>
</evidence>
<dbReference type="InterPro" id="IPR013328">
    <property type="entry name" value="6PGD_dom2"/>
</dbReference>
<dbReference type="Gene3D" id="1.10.1040.10">
    <property type="entry name" value="N-(1-d-carboxylethyl)-l-norvaline Dehydrogenase, domain 2"/>
    <property type="match status" value="1"/>
</dbReference>
<dbReference type="GO" id="GO:0005975">
    <property type="term" value="P:carbohydrate metabolic process"/>
    <property type="evidence" value="ECO:0007669"/>
    <property type="project" value="InterPro"/>
</dbReference>
<evidence type="ECO:0000256" key="13">
    <source>
        <dbReference type="HAMAP-Rule" id="MF_00394"/>
    </source>
</evidence>
<sequence>MANISVIGSGGWGSAVAIMLAKNGHRVTLWSYLKEESEDLKKYRENKPFLPGVKFPDGVRFTSELSECCQDADVIVTATPSHAIRTTAKNMSGFIKDGQIIVNISKGLEEGTHSTLSKVIKEEIPNCEVVVMSGPSHAEEVSRDIPTTNVVACENCETAKIIQDIFMNPNFRVYTNTDVLGVELGGSLKNVIALCAGIVDGMGLGDNTKAALMTRGLVEMSRLGVALGAKHETFNGLSGVGDLIVTCTSMHSRNRRAGILIGQGKTPEQARDEVKMVVEGIKTCRAAKELADSAGVEMPIVNEAYKVLFEGMAPGMALKNLMGRDKKHETEMDFLGTVK</sequence>
<keyword evidence="7 13" id="KW-0594">Phospholipid biosynthesis</keyword>
<feature type="binding site" evidence="15">
    <location>
        <begin position="253"/>
        <end position="254"/>
    </location>
    <ligand>
        <name>substrate</name>
    </ligand>
</feature>
<dbReference type="KEGG" id="mpec:B9O19_01669"/>
<feature type="binding site" evidence="16">
    <location>
        <position position="253"/>
    </location>
    <ligand>
        <name>NAD(+)</name>
        <dbReference type="ChEBI" id="CHEBI:57540"/>
    </ligand>
</feature>
<feature type="domain" description="Glycerol-3-phosphate dehydrogenase NAD-dependent N-terminal" evidence="18">
    <location>
        <begin position="4"/>
        <end position="158"/>
    </location>
</feature>
<evidence type="ECO:0000256" key="8">
    <source>
        <dbReference type="ARBA" id="ARBA00023264"/>
    </source>
</evidence>
<dbReference type="Pfam" id="PF01210">
    <property type="entry name" value="NAD_Gly3P_dh_N"/>
    <property type="match status" value="1"/>
</dbReference>
<comment type="catalytic activity">
    <reaction evidence="13">
        <text>sn-glycerol 3-phosphate + NAD(+) = dihydroxyacetone phosphate + NADH + H(+)</text>
        <dbReference type="Rhea" id="RHEA:11092"/>
        <dbReference type="ChEBI" id="CHEBI:15378"/>
        <dbReference type="ChEBI" id="CHEBI:57540"/>
        <dbReference type="ChEBI" id="CHEBI:57597"/>
        <dbReference type="ChEBI" id="CHEBI:57642"/>
        <dbReference type="ChEBI" id="CHEBI:57945"/>
        <dbReference type="EC" id="1.1.1.94"/>
    </reaction>
</comment>
<dbReference type="PANTHER" id="PTHR11728">
    <property type="entry name" value="GLYCEROL-3-PHOSPHATE DEHYDROGENASE"/>
    <property type="match status" value="1"/>
</dbReference>
<dbReference type="EC" id="1.1.1.94" evidence="10 13"/>
<dbReference type="InterPro" id="IPR036291">
    <property type="entry name" value="NAD(P)-bd_dom_sf"/>
</dbReference>
<keyword evidence="4 13" id="KW-0560">Oxidoreductase</keyword>
<keyword evidence="13" id="KW-0547">Nucleotide-binding</keyword>
<dbReference type="GO" id="GO:0005829">
    <property type="term" value="C:cytosol"/>
    <property type="evidence" value="ECO:0007669"/>
    <property type="project" value="TreeGrafter"/>
</dbReference>
<reference evidence="20 21" key="1">
    <citation type="submission" date="2017-04" db="EMBL/GenBank/DDBJ databases">
        <title>Monoglobus pectinilyticus 14 draft genome.</title>
        <authorList>
            <person name="Kim C."/>
            <person name="Rosendale D.I."/>
            <person name="Kelly W.J."/>
            <person name="Tannock G.W."/>
            <person name="Patchett M.L."/>
            <person name="Jordens J.Z."/>
        </authorList>
    </citation>
    <scope>NUCLEOTIDE SEQUENCE [LARGE SCALE GENOMIC DNA]</scope>
    <source>
        <strain evidence="20 21">14</strain>
    </source>
</reference>
<accession>A0A2K9P3I9</accession>
<dbReference type="GO" id="GO:0141152">
    <property type="term" value="F:glycerol-3-phosphate dehydrogenase (NAD+) activity"/>
    <property type="evidence" value="ECO:0007669"/>
    <property type="project" value="RHEA"/>
</dbReference>
<dbReference type="Gene3D" id="3.40.50.720">
    <property type="entry name" value="NAD(P)-binding Rossmann-like Domain"/>
    <property type="match status" value="1"/>
</dbReference>
<dbReference type="EMBL" id="CP020991">
    <property type="protein sequence ID" value="AUO19825.1"/>
    <property type="molecule type" value="Genomic_DNA"/>
</dbReference>
<dbReference type="Proteomes" id="UP000235589">
    <property type="component" value="Chromosome"/>
</dbReference>
<evidence type="ECO:0000313" key="20">
    <source>
        <dbReference type="EMBL" id="AUO19825.1"/>
    </source>
</evidence>
<feature type="binding site" evidence="13">
    <location>
        <position position="134"/>
    </location>
    <ligand>
        <name>sn-glycerol 3-phosphate</name>
        <dbReference type="ChEBI" id="CHEBI:57597"/>
    </ligand>
</feature>
<dbReference type="GO" id="GO:0006650">
    <property type="term" value="P:glycerophospholipid metabolic process"/>
    <property type="evidence" value="ECO:0007669"/>
    <property type="project" value="UniProtKB-UniRule"/>
</dbReference>
<keyword evidence="8 13" id="KW-1208">Phospholipid metabolism</keyword>
<dbReference type="GO" id="GO:0008654">
    <property type="term" value="P:phospholipid biosynthetic process"/>
    <property type="evidence" value="ECO:0007669"/>
    <property type="project" value="UniProtKB-KW"/>
</dbReference>
<comment type="similarity">
    <text evidence="1 13 17">Belongs to the NAD-dependent glycerol-3-phosphate dehydrogenase family.</text>
</comment>
<feature type="active site" description="Proton acceptor" evidence="13 14">
    <location>
        <position position="189"/>
    </location>
</feature>
<evidence type="ECO:0000256" key="1">
    <source>
        <dbReference type="ARBA" id="ARBA00011009"/>
    </source>
</evidence>
<feature type="binding site" evidence="16">
    <location>
        <position position="138"/>
    </location>
    <ligand>
        <name>NAD(+)</name>
        <dbReference type="ChEBI" id="CHEBI:57540"/>
    </ligand>
</feature>
<name>A0A2K9P3I9_9FIRM</name>
<dbReference type="InterPro" id="IPR011128">
    <property type="entry name" value="G3P_DH_NAD-dep_N"/>
</dbReference>
<dbReference type="InterPro" id="IPR006109">
    <property type="entry name" value="G3P_DH_NAD-dep_C"/>
</dbReference>
<keyword evidence="3 13" id="KW-0521">NADP</keyword>
<dbReference type="Pfam" id="PF07479">
    <property type="entry name" value="NAD_Gly3P_dh_C"/>
    <property type="match status" value="1"/>
</dbReference>
<feature type="binding site" evidence="13">
    <location>
        <position position="277"/>
    </location>
    <ligand>
        <name>NADPH</name>
        <dbReference type="ChEBI" id="CHEBI:57783"/>
    </ligand>
</feature>
<evidence type="ECO:0000256" key="16">
    <source>
        <dbReference type="PIRSR" id="PIRSR000114-3"/>
    </source>
</evidence>
<evidence type="ECO:0000256" key="6">
    <source>
        <dbReference type="ARBA" id="ARBA00023098"/>
    </source>
</evidence>
<feature type="binding site" evidence="13">
    <location>
        <position position="106"/>
    </location>
    <ligand>
        <name>NADPH</name>
        <dbReference type="ChEBI" id="CHEBI:57783"/>
    </ligand>
</feature>
<feature type="binding site" evidence="13">
    <location>
        <position position="136"/>
    </location>
    <ligand>
        <name>sn-glycerol 3-phosphate</name>
        <dbReference type="ChEBI" id="CHEBI:57597"/>
    </ligand>
</feature>
<evidence type="ECO:0000256" key="12">
    <source>
        <dbReference type="ARBA" id="ARBA00080511"/>
    </source>
</evidence>
<evidence type="ECO:0000256" key="15">
    <source>
        <dbReference type="PIRSR" id="PIRSR000114-2"/>
    </source>
</evidence>
<dbReference type="UniPathway" id="UPA00940"/>
<dbReference type="PROSITE" id="PS00957">
    <property type="entry name" value="NAD_G3PDH"/>
    <property type="match status" value="1"/>
</dbReference>
<feature type="binding site" evidence="13">
    <location>
        <position position="12"/>
    </location>
    <ligand>
        <name>NADPH</name>
        <dbReference type="ChEBI" id="CHEBI:57783"/>
    </ligand>
</feature>
<feature type="binding site" evidence="13">
    <location>
        <position position="253"/>
    </location>
    <ligand>
        <name>sn-glycerol 3-phosphate</name>
        <dbReference type="ChEBI" id="CHEBI:57597"/>
    </ligand>
</feature>
<dbReference type="InterPro" id="IPR008927">
    <property type="entry name" value="6-PGluconate_DH-like_C_sf"/>
</dbReference>
<feature type="domain" description="Glycerol-3-phosphate dehydrogenase NAD-dependent C-terminal" evidence="19">
    <location>
        <begin position="178"/>
        <end position="318"/>
    </location>
</feature>
<feature type="binding site" evidence="13">
    <location>
        <position position="254"/>
    </location>
    <ligand>
        <name>sn-glycerol 3-phosphate</name>
        <dbReference type="ChEBI" id="CHEBI:57597"/>
    </ligand>
</feature>
<evidence type="ECO:0000259" key="18">
    <source>
        <dbReference type="Pfam" id="PF01210"/>
    </source>
</evidence>
<protein>
    <recommendedName>
        <fullName evidence="11 13">Glycerol-3-phosphate dehydrogenase [NAD(P)+]</fullName>
        <ecNumber evidence="10 13">1.1.1.94</ecNumber>
    </recommendedName>
    <alternativeName>
        <fullName evidence="13">NAD(P)(+)-dependent glycerol-3-phosphate dehydrogenase</fullName>
    </alternativeName>
    <alternativeName>
        <fullName evidence="12 13">NAD(P)H-dependent dihydroxyacetone-phosphate reductase</fullName>
    </alternativeName>
</protein>
<dbReference type="NCBIfam" id="NF000941">
    <property type="entry name" value="PRK00094.1-3"/>
    <property type="match status" value="1"/>
</dbReference>
<evidence type="ECO:0000256" key="2">
    <source>
        <dbReference type="ARBA" id="ARBA00022516"/>
    </source>
</evidence>
<evidence type="ECO:0000256" key="3">
    <source>
        <dbReference type="ARBA" id="ARBA00022857"/>
    </source>
</evidence>
<feature type="binding site" evidence="13">
    <location>
        <position position="242"/>
    </location>
    <ligand>
        <name>sn-glycerol 3-phosphate</name>
        <dbReference type="ChEBI" id="CHEBI:57597"/>
    </ligand>
</feature>
<dbReference type="PIRSF" id="PIRSF000114">
    <property type="entry name" value="Glycerol-3-P_dh"/>
    <property type="match status" value="1"/>
</dbReference>
<keyword evidence="6 13" id="KW-0443">Lipid metabolism</keyword>
<dbReference type="GO" id="GO:0141153">
    <property type="term" value="F:glycerol-3-phosphate dehydrogenase (NADP+) activity"/>
    <property type="evidence" value="ECO:0007669"/>
    <property type="project" value="RHEA"/>
</dbReference>
<dbReference type="NCBIfam" id="NF000940">
    <property type="entry name" value="PRK00094.1-2"/>
    <property type="match status" value="1"/>
</dbReference>
<dbReference type="GO" id="GO:0046168">
    <property type="term" value="P:glycerol-3-phosphate catabolic process"/>
    <property type="evidence" value="ECO:0007669"/>
    <property type="project" value="InterPro"/>
</dbReference>
<dbReference type="GO" id="GO:0051287">
    <property type="term" value="F:NAD binding"/>
    <property type="evidence" value="ECO:0007669"/>
    <property type="project" value="InterPro"/>
</dbReference>
<proteinExistence type="inferred from homology"/>
<keyword evidence="2 13" id="KW-0444">Lipid biosynthesis</keyword>
<gene>
    <name evidence="13 20" type="primary">gpsA</name>
    <name evidence="20" type="ORF">B9O19_01669</name>
</gene>
<dbReference type="FunFam" id="3.40.50.720:FF:000019">
    <property type="entry name" value="Glycerol-3-phosphate dehydrogenase [NAD(P)+]"/>
    <property type="match status" value="1"/>
</dbReference>
<comment type="function">
    <text evidence="13">Catalyzes the reduction of the glycolytic intermediate dihydroxyacetone phosphate (DHAP) to sn-glycerol 3-phosphate (G3P), the key precursor for phospholipid synthesis.</text>
</comment>
<dbReference type="InterPro" id="IPR006168">
    <property type="entry name" value="G3P_DH_NAD-dep"/>
</dbReference>
<evidence type="ECO:0000256" key="17">
    <source>
        <dbReference type="RuleBase" id="RU000437"/>
    </source>
</evidence>
<evidence type="ECO:0000256" key="14">
    <source>
        <dbReference type="PIRSR" id="PIRSR000114-1"/>
    </source>
</evidence>
<keyword evidence="5 13" id="KW-0520">NAD</keyword>
<feature type="binding site" evidence="13">
    <location>
        <position position="138"/>
    </location>
    <ligand>
        <name>NADPH</name>
        <dbReference type="ChEBI" id="CHEBI:57783"/>
    </ligand>
</feature>
<keyword evidence="21" id="KW-1185">Reference proteome</keyword>
<comment type="subcellular location">
    <subcellularLocation>
        <location evidence="13">Cytoplasm</location>
    </subcellularLocation>
</comment>
<dbReference type="FunFam" id="1.10.1040.10:FF:000001">
    <property type="entry name" value="Glycerol-3-phosphate dehydrogenase [NAD(P)+]"/>
    <property type="match status" value="1"/>
</dbReference>
<evidence type="ECO:0000256" key="4">
    <source>
        <dbReference type="ARBA" id="ARBA00023002"/>
    </source>
</evidence>
<dbReference type="PANTHER" id="PTHR11728:SF1">
    <property type="entry name" value="GLYCEROL-3-PHOSPHATE DEHYDROGENASE [NAD(+)] 2, CHLOROPLASTIC"/>
    <property type="match status" value="1"/>
</dbReference>
<dbReference type="GO" id="GO:0046167">
    <property type="term" value="P:glycerol-3-phosphate biosynthetic process"/>
    <property type="evidence" value="ECO:0007669"/>
    <property type="project" value="UniProtKB-UniRule"/>
</dbReference>
<organism evidence="20 21">
    <name type="scientific">Monoglobus pectinilyticus</name>
    <dbReference type="NCBI Taxonomy" id="1981510"/>
    <lineage>
        <taxon>Bacteria</taxon>
        <taxon>Bacillati</taxon>
        <taxon>Bacillota</taxon>
        <taxon>Clostridia</taxon>
        <taxon>Monoglobales</taxon>
        <taxon>Monoglobaceae</taxon>
        <taxon>Monoglobus</taxon>
    </lineage>
</organism>
<comment type="pathway">
    <text evidence="13">Membrane lipid metabolism; glycerophospholipid metabolism.</text>
</comment>
<dbReference type="AlphaFoldDB" id="A0A2K9P3I9"/>
<dbReference type="HAMAP" id="MF_00394">
    <property type="entry name" value="NAD_Glyc3P_dehydrog"/>
    <property type="match status" value="1"/>
</dbReference>
<feature type="binding site" evidence="13">
    <location>
        <position position="252"/>
    </location>
    <ligand>
        <name>sn-glycerol 3-phosphate</name>
        <dbReference type="ChEBI" id="CHEBI:57597"/>
    </ligand>
</feature>
<dbReference type="SUPFAM" id="SSF51735">
    <property type="entry name" value="NAD(P)-binding Rossmann-fold domains"/>
    <property type="match status" value="1"/>
</dbReference>
<feature type="binding site" evidence="16">
    <location>
        <begin position="8"/>
        <end position="13"/>
    </location>
    <ligand>
        <name>NAD(+)</name>
        <dbReference type="ChEBI" id="CHEBI:57540"/>
    </ligand>
</feature>
<feature type="binding site" evidence="13">
    <location>
        <position position="106"/>
    </location>
    <ligand>
        <name>sn-glycerol 3-phosphate</name>
        <dbReference type="ChEBI" id="CHEBI:57597"/>
    </ligand>
</feature>
<evidence type="ECO:0000256" key="11">
    <source>
        <dbReference type="ARBA" id="ARBA00069372"/>
    </source>
</evidence>
<comment type="caution">
    <text evidence="13">Lacks conserved residue(s) required for the propagation of feature annotation.</text>
</comment>
<evidence type="ECO:0000256" key="7">
    <source>
        <dbReference type="ARBA" id="ARBA00023209"/>
    </source>
</evidence>
<feature type="binding site" evidence="13">
    <location>
        <position position="189"/>
    </location>
    <ligand>
        <name>sn-glycerol 3-phosphate</name>
        <dbReference type="ChEBI" id="CHEBI:57597"/>
    </ligand>
</feature>
<keyword evidence="13" id="KW-0963">Cytoplasm</keyword>
<evidence type="ECO:0000256" key="5">
    <source>
        <dbReference type="ARBA" id="ARBA00023027"/>
    </source>
</evidence>
<evidence type="ECO:0000256" key="10">
    <source>
        <dbReference type="ARBA" id="ARBA00066687"/>
    </source>
</evidence>
<feature type="binding site" evidence="13">
    <location>
        <position position="253"/>
    </location>
    <ligand>
        <name>NADPH</name>
        <dbReference type="ChEBI" id="CHEBI:57783"/>
    </ligand>
</feature>
<evidence type="ECO:0000313" key="21">
    <source>
        <dbReference type="Proteomes" id="UP000235589"/>
    </source>
</evidence>
<feature type="binding site" evidence="13">
    <location>
        <position position="279"/>
    </location>
    <ligand>
        <name>NADPH</name>
        <dbReference type="ChEBI" id="CHEBI:57783"/>
    </ligand>
</feature>